<feature type="transmembrane region" description="Helical" evidence="1">
    <location>
        <begin position="152"/>
        <end position="171"/>
    </location>
</feature>
<evidence type="ECO:0000256" key="1">
    <source>
        <dbReference type="SAM" id="Phobius"/>
    </source>
</evidence>
<keyword evidence="1" id="KW-0472">Membrane</keyword>
<dbReference type="InParanoid" id="B7FSV1"/>
<protein>
    <submittedName>
        <fullName evidence="2">Uncharacterized protein</fullName>
    </submittedName>
</protein>
<evidence type="ECO:0000313" key="3">
    <source>
        <dbReference type="Proteomes" id="UP000000759"/>
    </source>
</evidence>
<dbReference type="RefSeq" id="XP_002177729.1">
    <property type="nucleotide sequence ID" value="XM_002177693.1"/>
</dbReference>
<reference evidence="3" key="2">
    <citation type="submission" date="2008-08" db="EMBL/GenBank/DDBJ databases">
        <authorList>
            <consortium name="Diatom Consortium"/>
            <person name="Grigoriev I."/>
            <person name="Grimwood J."/>
            <person name="Kuo A."/>
            <person name="Otillar R.P."/>
            <person name="Salamov A."/>
            <person name="Detter J.C."/>
            <person name="Lindquist E."/>
            <person name="Shapiro H."/>
            <person name="Lucas S."/>
            <person name="Glavina del Rio T."/>
            <person name="Pitluck S."/>
            <person name="Rokhsar D."/>
            <person name="Bowler C."/>
        </authorList>
    </citation>
    <scope>GENOME REANNOTATION</scope>
    <source>
        <strain evidence="3">CCAP 1055/1</strain>
    </source>
</reference>
<dbReference type="GO" id="GO:0005886">
    <property type="term" value="C:plasma membrane"/>
    <property type="evidence" value="ECO:0007669"/>
    <property type="project" value="TreeGrafter"/>
</dbReference>
<keyword evidence="1" id="KW-0812">Transmembrane</keyword>
<keyword evidence="1" id="KW-1133">Transmembrane helix</keyword>
<dbReference type="OrthoDB" id="46782at2759"/>
<name>B7FSV1_PHATC</name>
<dbReference type="Pfam" id="PF03729">
    <property type="entry name" value="DUF308"/>
    <property type="match status" value="2"/>
</dbReference>
<reference evidence="2 3" key="1">
    <citation type="journal article" date="2008" name="Nature">
        <title>The Phaeodactylum genome reveals the evolutionary history of diatom genomes.</title>
        <authorList>
            <person name="Bowler C."/>
            <person name="Allen A.E."/>
            <person name="Badger J.H."/>
            <person name="Grimwood J."/>
            <person name="Jabbari K."/>
            <person name="Kuo A."/>
            <person name="Maheswari U."/>
            <person name="Martens C."/>
            <person name="Maumus F."/>
            <person name="Otillar R.P."/>
            <person name="Rayko E."/>
            <person name="Salamov A."/>
            <person name="Vandepoele K."/>
            <person name="Beszteri B."/>
            <person name="Gruber A."/>
            <person name="Heijde M."/>
            <person name="Katinka M."/>
            <person name="Mock T."/>
            <person name="Valentin K."/>
            <person name="Verret F."/>
            <person name="Berges J.A."/>
            <person name="Brownlee C."/>
            <person name="Cadoret J.P."/>
            <person name="Chiovitti A."/>
            <person name="Choi C.J."/>
            <person name="Coesel S."/>
            <person name="De Martino A."/>
            <person name="Detter J.C."/>
            <person name="Durkin C."/>
            <person name="Falciatore A."/>
            <person name="Fournet J."/>
            <person name="Haruta M."/>
            <person name="Huysman M.J."/>
            <person name="Jenkins B.D."/>
            <person name="Jiroutova K."/>
            <person name="Jorgensen R.E."/>
            <person name="Joubert Y."/>
            <person name="Kaplan A."/>
            <person name="Kroger N."/>
            <person name="Kroth P.G."/>
            <person name="La Roche J."/>
            <person name="Lindquist E."/>
            <person name="Lommer M."/>
            <person name="Martin-Jezequel V."/>
            <person name="Lopez P.J."/>
            <person name="Lucas S."/>
            <person name="Mangogna M."/>
            <person name="McGinnis K."/>
            <person name="Medlin L.K."/>
            <person name="Montsant A."/>
            <person name="Oudot-Le Secq M.P."/>
            <person name="Napoli C."/>
            <person name="Obornik M."/>
            <person name="Parker M.S."/>
            <person name="Petit J.L."/>
            <person name="Porcel B.M."/>
            <person name="Poulsen N."/>
            <person name="Robison M."/>
            <person name="Rychlewski L."/>
            <person name="Rynearson T.A."/>
            <person name="Schmutz J."/>
            <person name="Shapiro H."/>
            <person name="Siaut M."/>
            <person name="Stanley M."/>
            <person name="Sussman M.R."/>
            <person name="Taylor A.R."/>
            <person name="Vardi A."/>
            <person name="von Dassow P."/>
            <person name="Vyverman W."/>
            <person name="Willis A."/>
            <person name="Wyrwicz L.S."/>
            <person name="Rokhsar D.S."/>
            <person name="Weissenbach J."/>
            <person name="Armbrust E.V."/>
            <person name="Green B.R."/>
            <person name="Van de Peer Y."/>
            <person name="Grigoriev I.V."/>
        </authorList>
    </citation>
    <scope>NUCLEOTIDE SEQUENCE [LARGE SCALE GENOMIC DNA]</scope>
    <source>
        <strain evidence="2 3">CCAP 1055/1</strain>
    </source>
</reference>
<accession>B7FSV1</accession>
<dbReference type="HOGENOM" id="CLU_1237126_0_0_1"/>
<keyword evidence="3" id="KW-1185">Reference proteome</keyword>
<organism evidence="2 3">
    <name type="scientific">Phaeodactylum tricornutum (strain CCAP 1055/1)</name>
    <dbReference type="NCBI Taxonomy" id="556484"/>
    <lineage>
        <taxon>Eukaryota</taxon>
        <taxon>Sar</taxon>
        <taxon>Stramenopiles</taxon>
        <taxon>Ochrophyta</taxon>
        <taxon>Bacillariophyta</taxon>
        <taxon>Bacillariophyceae</taxon>
        <taxon>Bacillariophycidae</taxon>
        <taxon>Naviculales</taxon>
        <taxon>Phaeodactylaceae</taxon>
        <taxon>Phaeodactylum</taxon>
    </lineage>
</organism>
<feature type="transmembrane region" description="Helical" evidence="1">
    <location>
        <begin position="119"/>
        <end position="140"/>
    </location>
</feature>
<dbReference type="InterPro" id="IPR005325">
    <property type="entry name" value="DUF308_memb"/>
</dbReference>
<dbReference type="GeneID" id="7197334"/>
<gene>
    <name evidence="2" type="ORF">PHATRDRAFT_32866</name>
</gene>
<dbReference type="PANTHER" id="PTHR34989:SF1">
    <property type="entry name" value="PROTEIN HDED"/>
    <property type="match status" value="1"/>
</dbReference>
<proteinExistence type="predicted"/>
<dbReference type="AlphaFoldDB" id="B7FSV1"/>
<evidence type="ECO:0000313" key="2">
    <source>
        <dbReference type="EMBL" id="EEC50543.1"/>
    </source>
</evidence>
<dbReference type="Proteomes" id="UP000000759">
    <property type="component" value="Chromosome 2"/>
</dbReference>
<sequence>MTTESTPLHSNGESEDAAYSLLYLDTIDEIQENWKWILTVGILNLFTGLACLICPWLATQVSELMLVGVIFFSGVLNATAVCFRNSESLSTVYRNHIFLLGIGQIVLAVIMFNHPNTTLTILTLMVAIIFMGIGSLQMAATREQHNLAARGLLFLSGGLTILLSVGILIFMPISRWITIGVLIGTNLINLGSTRIILAFYGRSLSKDDRATNEQWRYYMEANLS</sequence>
<feature type="transmembrane region" description="Helical" evidence="1">
    <location>
        <begin position="177"/>
        <end position="200"/>
    </location>
</feature>
<dbReference type="EMBL" id="CM000606">
    <property type="protein sequence ID" value="EEC50543.1"/>
    <property type="molecule type" value="Genomic_DNA"/>
</dbReference>
<feature type="transmembrane region" description="Helical" evidence="1">
    <location>
        <begin position="36"/>
        <end position="58"/>
    </location>
</feature>
<dbReference type="PANTHER" id="PTHR34989">
    <property type="entry name" value="PROTEIN HDED"/>
    <property type="match status" value="1"/>
</dbReference>
<dbReference type="InterPro" id="IPR052712">
    <property type="entry name" value="Acid_resist_chaperone_HdeD"/>
</dbReference>
<dbReference type="PaxDb" id="2850-Phatr32866"/>
<dbReference type="KEGG" id="pti:PHATRDRAFT_32866"/>
<feature type="transmembrane region" description="Helical" evidence="1">
    <location>
        <begin position="95"/>
        <end position="113"/>
    </location>
</feature>
<feature type="transmembrane region" description="Helical" evidence="1">
    <location>
        <begin position="64"/>
        <end position="83"/>
    </location>
</feature>